<feature type="signal peptide" evidence="3">
    <location>
        <begin position="1"/>
        <end position="26"/>
    </location>
</feature>
<feature type="domain" description="Lipid-binding serum glycoprotein N-terminal" evidence="4">
    <location>
        <begin position="34"/>
        <end position="253"/>
    </location>
</feature>
<evidence type="ECO:0000256" key="1">
    <source>
        <dbReference type="ARBA" id="ARBA00007292"/>
    </source>
</evidence>
<dbReference type="Gene3D" id="3.15.10.10">
    <property type="entry name" value="Bactericidal permeability-increasing protein, domain 1"/>
    <property type="match status" value="1"/>
</dbReference>
<gene>
    <name evidence="6" type="ORF">OCTVUL_1B030454</name>
</gene>
<feature type="chain" id="PRO_5041330629" evidence="3">
    <location>
        <begin position="27"/>
        <end position="542"/>
    </location>
</feature>
<evidence type="ECO:0000256" key="2">
    <source>
        <dbReference type="ARBA" id="ARBA00023157"/>
    </source>
</evidence>
<dbReference type="PANTHER" id="PTHR10504:SF131">
    <property type="entry name" value="BPI2 DOMAIN-CONTAINING PROTEIN"/>
    <property type="match status" value="1"/>
</dbReference>
<keyword evidence="2" id="KW-1015">Disulfide bond</keyword>
<comment type="similarity">
    <text evidence="1">Belongs to the BPI/LBP/Plunc superfamily. BPI/LBP family.</text>
</comment>
<dbReference type="InterPro" id="IPR001124">
    <property type="entry name" value="Lipid-bd_serum_glycop_C"/>
</dbReference>
<dbReference type="InterPro" id="IPR017942">
    <property type="entry name" value="Lipid-bd_serum_glycop_N"/>
</dbReference>
<evidence type="ECO:0000313" key="7">
    <source>
        <dbReference type="Proteomes" id="UP001162480"/>
    </source>
</evidence>
<dbReference type="PANTHER" id="PTHR10504">
    <property type="entry name" value="BACTERICIDAL PERMEABILITY-INCREASING BPI PROTEIN-RELATED"/>
    <property type="match status" value="1"/>
</dbReference>
<protein>
    <submittedName>
        <fullName evidence="6">Permeability-increasing protein-like</fullName>
    </submittedName>
</protein>
<dbReference type="InterPro" id="IPR017943">
    <property type="entry name" value="Bactericidal_perm-incr_a/b_dom"/>
</dbReference>
<evidence type="ECO:0000259" key="5">
    <source>
        <dbReference type="SMART" id="SM00329"/>
    </source>
</evidence>
<dbReference type="Gene3D" id="3.15.20.10">
    <property type="entry name" value="Bactericidal permeability-increasing protein, domain 2"/>
    <property type="match status" value="1"/>
</dbReference>
<dbReference type="SMART" id="SM00328">
    <property type="entry name" value="BPI1"/>
    <property type="match status" value="1"/>
</dbReference>
<name>A0AA36AJT7_OCTVU</name>
<dbReference type="GO" id="GO:0008289">
    <property type="term" value="F:lipid binding"/>
    <property type="evidence" value="ECO:0007669"/>
    <property type="project" value="InterPro"/>
</dbReference>
<evidence type="ECO:0000259" key="4">
    <source>
        <dbReference type="SMART" id="SM00328"/>
    </source>
</evidence>
<evidence type="ECO:0000256" key="3">
    <source>
        <dbReference type="SAM" id="SignalP"/>
    </source>
</evidence>
<keyword evidence="3" id="KW-0732">Signal</keyword>
<dbReference type="InterPro" id="IPR032942">
    <property type="entry name" value="BPI/LBP/Plunc"/>
</dbReference>
<dbReference type="Pfam" id="PF01273">
    <property type="entry name" value="LBP_BPI_CETP"/>
    <property type="match status" value="1"/>
</dbReference>
<dbReference type="GO" id="GO:0005615">
    <property type="term" value="C:extracellular space"/>
    <property type="evidence" value="ECO:0007669"/>
    <property type="project" value="TreeGrafter"/>
</dbReference>
<organism evidence="6 7">
    <name type="scientific">Octopus vulgaris</name>
    <name type="common">Common octopus</name>
    <dbReference type="NCBI Taxonomy" id="6645"/>
    <lineage>
        <taxon>Eukaryota</taxon>
        <taxon>Metazoa</taxon>
        <taxon>Spiralia</taxon>
        <taxon>Lophotrochozoa</taxon>
        <taxon>Mollusca</taxon>
        <taxon>Cephalopoda</taxon>
        <taxon>Coleoidea</taxon>
        <taxon>Octopodiformes</taxon>
        <taxon>Octopoda</taxon>
        <taxon>Incirrata</taxon>
        <taxon>Octopodidae</taxon>
        <taxon>Octopus</taxon>
    </lineage>
</organism>
<reference evidence="6" key="1">
    <citation type="submission" date="2023-08" db="EMBL/GenBank/DDBJ databases">
        <authorList>
            <person name="Alioto T."/>
            <person name="Alioto T."/>
            <person name="Gomez Garrido J."/>
        </authorList>
    </citation>
    <scope>NUCLEOTIDE SEQUENCE</scope>
</reference>
<evidence type="ECO:0000313" key="6">
    <source>
        <dbReference type="EMBL" id="CAI9716322.1"/>
    </source>
</evidence>
<feature type="domain" description="Lipid-binding serum glycoprotein C-terminal" evidence="5">
    <location>
        <begin position="270"/>
        <end position="477"/>
    </location>
</feature>
<dbReference type="SMART" id="SM00329">
    <property type="entry name" value="BPI2"/>
    <property type="match status" value="1"/>
</dbReference>
<dbReference type="EMBL" id="OX597814">
    <property type="protein sequence ID" value="CAI9716322.1"/>
    <property type="molecule type" value="Genomic_DNA"/>
</dbReference>
<accession>A0AA36AJT7</accession>
<sequence>MLSGMLLKTVLLLTSTVFYNAVFTNAENPGLKVRLSDKAFLSATDAALVIAKKTILSKHIPDQSGRSGHIRYNVNGMKITQFSYGSPSVNFVPGKGTNFKLSNFHIKLQGHIQLSYAFFHTSSSFNLNAPGIGVDFTVFYGENIKTKKISAQMGACSASVPKPSIDFHGGAAFIINRFKGSFASKIRSAIESQICSSSTISSINSELAKVINEIPSNIHFMNSFYLNVDLLQPPIINTSLETDLKGEVFWMDNHEECPLPVRPMEIIPPSVGASMIAAQISPYLFNSFAYVAHKNKIIRMTITSKNIPNKSILNTTCSNGMCIGHLIPAIGKLYPNQVLSVFVESFQMPDVFIKSGDMLLDVYLNVYLYLSTDSPNKPLLILPLTIHTEGKSDIAKQIIHFKLSALSVKLGVIRKGLPIKINEKQFQMTINLFVNMFVLPQLNKKGETGIPISTLIKTNKISNTKLHFGMNSALLMTDISMNFTEVDNDWPFGSLQLLQSTLVMPNYAMSVSLFKALQTAFSDDPNRFYNQENIIDDISLDI</sequence>
<keyword evidence="7" id="KW-1185">Reference proteome</keyword>
<dbReference type="SUPFAM" id="SSF55394">
    <property type="entry name" value="Bactericidal permeability-increasing protein, BPI"/>
    <property type="match status" value="2"/>
</dbReference>
<dbReference type="Pfam" id="PF02886">
    <property type="entry name" value="LBP_BPI_CETP_C"/>
    <property type="match status" value="1"/>
</dbReference>
<dbReference type="Proteomes" id="UP001162480">
    <property type="component" value="Chromosome 1"/>
</dbReference>
<proteinExistence type="inferred from homology"/>
<dbReference type="AlphaFoldDB" id="A0AA36AJT7"/>